<feature type="compositionally biased region" description="Basic and acidic residues" evidence="3">
    <location>
        <begin position="442"/>
        <end position="475"/>
    </location>
</feature>
<evidence type="ECO:0000256" key="1">
    <source>
        <dbReference type="ARBA" id="ARBA00023186"/>
    </source>
</evidence>
<reference evidence="5 6" key="1">
    <citation type="journal article" date="2019" name="Genome Biol. Evol.">
        <title>The Rhododendron genome and chromosomal organization provide insight into shared whole-genome duplications across the heath family (Ericaceae).</title>
        <authorList>
            <person name="Soza V.L."/>
            <person name="Lindsley D."/>
            <person name="Waalkes A."/>
            <person name="Ramage E."/>
            <person name="Patwardhan R.P."/>
            <person name="Burton J.N."/>
            <person name="Adey A."/>
            <person name="Kumar A."/>
            <person name="Qiu R."/>
            <person name="Shendure J."/>
            <person name="Hall B."/>
        </authorList>
    </citation>
    <scope>NUCLEOTIDE SEQUENCE [LARGE SCALE GENOMIC DNA]</scope>
    <source>
        <strain evidence="5">RSF 1966-606</strain>
    </source>
</reference>
<dbReference type="InterPro" id="IPR003103">
    <property type="entry name" value="BAG_domain"/>
</dbReference>
<dbReference type="PANTHER" id="PTHR33322:SF16">
    <property type="entry name" value="BAG FAMILY MOLECULAR CHAPERONE REGULATOR 6"/>
    <property type="match status" value="1"/>
</dbReference>
<feature type="coiled-coil region" evidence="2">
    <location>
        <begin position="1096"/>
        <end position="1144"/>
    </location>
</feature>
<gene>
    <name evidence="5" type="ORF">C3L33_18322</name>
</gene>
<feature type="region of interest" description="Disordered" evidence="3">
    <location>
        <begin position="167"/>
        <end position="186"/>
    </location>
</feature>
<dbReference type="PROSITE" id="PS51035">
    <property type="entry name" value="BAG"/>
    <property type="match status" value="1"/>
</dbReference>
<feature type="non-terminal residue" evidence="5">
    <location>
        <position position="1"/>
    </location>
</feature>
<feature type="compositionally biased region" description="Polar residues" evidence="3">
    <location>
        <begin position="944"/>
        <end position="964"/>
    </location>
</feature>
<dbReference type="InterPro" id="IPR036533">
    <property type="entry name" value="BAG_dom_sf"/>
</dbReference>
<keyword evidence="2" id="KW-0175">Coiled coil</keyword>
<dbReference type="GO" id="GO:0006457">
    <property type="term" value="P:protein folding"/>
    <property type="evidence" value="ECO:0007669"/>
    <property type="project" value="TreeGrafter"/>
</dbReference>
<feature type="compositionally biased region" description="Basic and acidic residues" evidence="3">
    <location>
        <begin position="262"/>
        <end position="276"/>
    </location>
</feature>
<protein>
    <recommendedName>
        <fullName evidence="4">BAG domain-containing protein</fullName>
    </recommendedName>
</protein>
<keyword evidence="6" id="KW-1185">Reference proteome</keyword>
<feature type="compositionally biased region" description="Basic and acidic residues" evidence="3">
    <location>
        <begin position="221"/>
        <end position="242"/>
    </location>
</feature>
<comment type="caution">
    <text evidence="5">The sequence shown here is derived from an EMBL/GenBank/DDBJ whole genome shotgun (WGS) entry which is preliminary data.</text>
</comment>
<sequence length="1167" mass="129203">KSSDWPLLQQKFENMHPIHRCMDSFPHQQNQMPYPQNYYPIFEAIPPPMKVDASRSPSPYETWPYDGNYGHSVPVGCHNCCNHHNFPGYCGFKPPYPYYLPPQQFPYHGGYPSFPEAYPVHYVPPPNYSMGQPRYEFDKNVAGDHHCCGFPNHLCSRKEDRGVKIEEHEPQLEKGTSGGTTTSSSLVPVDFKNQGYPVVWIPPGYLNGEGKNLTPLRLKGRDDYPCDTKADENLKPAEKEPSVRNGWFPFDVSNFGSLNHGGDGKKTQKQPNEDKNQFPFPIFWMPYKPQEEEKGDHQEANTGRVSDEKSPPNLRPTSAHFPGCDHNTSQPRSSEGGEGGSKSMEKKHTTQKIIPVKQLEEHVEKIKTGGDDAKAQCAVVNEKEESKEKKPSENGTIGQSSSPPKASKLPPVCLRVDPLPKRKNGSSGCLRSPSPPGHKGKSKDLFGEKEMKEKKRIKVEVGDGRARQDSGEDGKFWSQPQVVTLPVDSQKEVLTSLSKEERKSGGVNKPKAEMVKEESCDSQLLTREDKGETRAKEEKPEEVKKVERKKLSEVEAAVIIQSAYRGFEVRRWEPLKKMKKIVKVREQVAEIRRCVEALESSPDSSCDKKQKVVIGETIMSLLLELDTIQGIHPSVRDFRKSVAKKLVSLQEKLDSLISKTSQVPTSETAEDLCMNAHQGITVQGEQKEAEVGLGNIIGESNQGNNPGSLEPCRGQVSHVKKLTPDSQSVETSDLKSHEKEVCNEPQGNISNAEAEEEAVNKLEDGMNTEVLDHGQVTISETQAGDLELKPLAKPLPFEGEVDSTGEVKLPSCLGDQSAELLGMTDQALPVEEFQENGENTTGKSGIIQGGEVEAPLDAEIGDANLLKEEKVVADVEDGGREEVLELSEDVAVTQAKLLGQKQGEEISHVVDHVEMNKGEDEVIRVKEGGPLDNTSIEVEEERPVQTQGEGSNIDDTLNTSEQQEPQPEVLLTHKEMHDAEGSRPKEALPELLPSQNEIQGGEWKDAGNSWEEKEVPIEVIDECNKEITTGEENQGMVEVGHEPEGLESIHGDDRVIEAHFAPGGAEGHVAGGEHIPMSPTALSQVSVVSGMGSERDQKLLQENEKLREMMEKLIETGREQITAISNLSGRVKDLEKKLARKRKLRTRRVWTGSLCGKPSSDELEGRA</sequence>
<dbReference type="Proteomes" id="UP000428333">
    <property type="component" value="Linkage Group LG11"/>
</dbReference>
<dbReference type="PANTHER" id="PTHR33322">
    <property type="entry name" value="BAG DOMAIN CONTAINING PROTEIN, EXPRESSED"/>
    <property type="match status" value="1"/>
</dbReference>
<dbReference type="EMBL" id="QEFC01003121">
    <property type="protein sequence ID" value="KAE9449771.1"/>
    <property type="molecule type" value="Genomic_DNA"/>
</dbReference>
<dbReference type="Pfam" id="PF02179">
    <property type="entry name" value="BAG"/>
    <property type="match status" value="1"/>
</dbReference>
<feature type="compositionally biased region" description="Basic and acidic residues" evidence="3">
    <location>
        <begin position="358"/>
        <end position="374"/>
    </location>
</feature>
<feature type="domain" description="BAG" evidence="4">
    <location>
        <begin position="580"/>
        <end position="657"/>
    </location>
</feature>
<name>A0A6A4L1X9_9ERIC</name>
<keyword evidence="1" id="KW-0143">Chaperone</keyword>
<feature type="compositionally biased region" description="Basic and acidic residues" evidence="3">
    <location>
        <begin position="498"/>
        <end position="519"/>
    </location>
</feature>
<evidence type="ECO:0000313" key="5">
    <source>
        <dbReference type="EMBL" id="KAE9449771.1"/>
    </source>
</evidence>
<dbReference type="AlphaFoldDB" id="A0A6A4L1X9"/>
<organism evidence="5 6">
    <name type="scientific">Rhododendron williamsianum</name>
    <dbReference type="NCBI Taxonomy" id="262921"/>
    <lineage>
        <taxon>Eukaryota</taxon>
        <taxon>Viridiplantae</taxon>
        <taxon>Streptophyta</taxon>
        <taxon>Embryophyta</taxon>
        <taxon>Tracheophyta</taxon>
        <taxon>Spermatophyta</taxon>
        <taxon>Magnoliopsida</taxon>
        <taxon>eudicotyledons</taxon>
        <taxon>Gunneridae</taxon>
        <taxon>Pentapetalae</taxon>
        <taxon>asterids</taxon>
        <taxon>Ericales</taxon>
        <taxon>Ericaceae</taxon>
        <taxon>Ericoideae</taxon>
        <taxon>Rhodoreae</taxon>
        <taxon>Rhododendron</taxon>
    </lineage>
</organism>
<evidence type="ECO:0000256" key="2">
    <source>
        <dbReference type="SAM" id="Coils"/>
    </source>
</evidence>
<dbReference type="GO" id="GO:0009506">
    <property type="term" value="C:plasmodesma"/>
    <property type="evidence" value="ECO:0007669"/>
    <property type="project" value="TreeGrafter"/>
</dbReference>
<evidence type="ECO:0000313" key="6">
    <source>
        <dbReference type="Proteomes" id="UP000428333"/>
    </source>
</evidence>
<dbReference type="InterPro" id="IPR040400">
    <property type="entry name" value="BAG5/6/7/8"/>
</dbReference>
<feature type="compositionally biased region" description="Basic and acidic residues" evidence="3">
    <location>
        <begin position="526"/>
        <end position="541"/>
    </location>
</feature>
<accession>A0A6A4L1X9</accession>
<dbReference type="OrthoDB" id="787121at2759"/>
<dbReference type="SUPFAM" id="SSF63491">
    <property type="entry name" value="BAG domain"/>
    <property type="match status" value="1"/>
</dbReference>
<dbReference type="PROSITE" id="PS50096">
    <property type="entry name" value="IQ"/>
    <property type="match status" value="1"/>
</dbReference>
<feature type="compositionally biased region" description="Basic and acidic residues" evidence="3">
    <location>
        <begin position="381"/>
        <end position="392"/>
    </location>
</feature>
<dbReference type="Gene3D" id="1.20.58.120">
    <property type="entry name" value="BAG domain"/>
    <property type="match status" value="1"/>
</dbReference>
<dbReference type="GO" id="GO:0051087">
    <property type="term" value="F:protein-folding chaperone binding"/>
    <property type="evidence" value="ECO:0007669"/>
    <property type="project" value="InterPro"/>
</dbReference>
<evidence type="ECO:0000259" key="4">
    <source>
        <dbReference type="PROSITE" id="PS51035"/>
    </source>
</evidence>
<dbReference type="FunFam" id="1.20.58.120:FF:000010">
    <property type="entry name" value="BAG family molecular chaperone regulator 6"/>
    <property type="match status" value="1"/>
</dbReference>
<feature type="compositionally biased region" description="Low complexity" evidence="3">
    <location>
        <begin position="400"/>
        <end position="411"/>
    </location>
</feature>
<dbReference type="SMART" id="SM00264">
    <property type="entry name" value="BAG"/>
    <property type="match status" value="1"/>
</dbReference>
<evidence type="ECO:0000256" key="3">
    <source>
        <dbReference type="SAM" id="MobiDB-lite"/>
    </source>
</evidence>
<proteinExistence type="predicted"/>
<feature type="region of interest" description="Disordered" evidence="3">
    <location>
        <begin position="221"/>
        <end position="541"/>
    </location>
</feature>
<feature type="compositionally biased region" description="Basic and acidic residues" evidence="3">
    <location>
        <begin position="289"/>
        <end position="310"/>
    </location>
</feature>
<feature type="region of interest" description="Disordered" evidence="3">
    <location>
        <begin position="940"/>
        <end position="964"/>
    </location>
</feature>